<keyword evidence="1" id="KW-1185">Reference proteome</keyword>
<dbReference type="RefSeq" id="XP_031552307.1">
    <property type="nucleotide sequence ID" value="XM_031696447.1"/>
</dbReference>
<accession>A0A6P8HI56</accession>
<dbReference type="Gene3D" id="1.25.10.10">
    <property type="entry name" value="Leucine-rich Repeat Variant"/>
    <property type="match status" value="1"/>
</dbReference>
<sequence>MFTSQEHIDYKCGADGLGRLEYLQALVTEYQDTSKEGNKEQVLANLANFAYDPINYGHFKKLNVADLFMDALTEDSEKQVEFGIGGLCNCCLDKEIKQQVIDHGGVALVINCLSSTVEETVLSAITTLMFLVTPDTIQEITSLAVVGCMKEFVKSSNTRFSNLAKIFLMLFD</sequence>
<dbReference type="InterPro" id="IPR042462">
    <property type="entry name" value="ARMC7"/>
</dbReference>
<dbReference type="PANTHER" id="PTHR46263:SF1">
    <property type="entry name" value="ARMADILLO REPEAT-CONTAINING PROTEIN 7"/>
    <property type="match status" value="1"/>
</dbReference>
<dbReference type="InParanoid" id="A0A6P8HI56"/>
<dbReference type="AlphaFoldDB" id="A0A6P8HI56"/>
<dbReference type="InterPro" id="IPR011989">
    <property type="entry name" value="ARM-like"/>
</dbReference>
<dbReference type="FunCoup" id="A0A6P8HI56">
    <property type="interactions" value="219"/>
</dbReference>
<name>A0A6P8HI56_ACTTE</name>
<reference evidence="2" key="1">
    <citation type="submission" date="2025-08" db="UniProtKB">
        <authorList>
            <consortium name="RefSeq"/>
        </authorList>
    </citation>
    <scope>IDENTIFICATION</scope>
</reference>
<organism evidence="1 2">
    <name type="scientific">Actinia tenebrosa</name>
    <name type="common">Australian red waratah sea anemone</name>
    <dbReference type="NCBI Taxonomy" id="6105"/>
    <lineage>
        <taxon>Eukaryota</taxon>
        <taxon>Metazoa</taxon>
        <taxon>Cnidaria</taxon>
        <taxon>Anthozoa</taxon>
        <taxon>Hexacorallia</taxon>
        <taxon>Actiniaria</taxon>
        <taxon>Actiniidae</taxon>
        <taxon>Actinia</taxon>
    </lineage>
</organism>
<gene>
    <name evidence="2" type="primary">LOC116289502</name>
</gene>
<dbReference type="KEGG" id="aten:116289502"/>
<evidence type="ECO:0000313" key="2">
    <source>
        <dbReference type="RefSeq" id="XP_031552307.1"/>
    </source>
</evidence>
<evidence type="ECO:0000313" key="1">
    <source>
        <dbReference type="Proteomes" id="UP000515163"/>
    </source>
</evidence>
<dbReference type="InterPro" id="IPR016024">
    <property type="entry name" value="ARM-type_fold"/>
</dbReference>
<dbReference type="GeneID" id="116289502"/>
<dbReference type="PANTHER" id="PTHR46263">
    <property type="entry name" value="ARMADILLO REPEAT-CONTAINING PROTEIN 7"/>
    <property type="match status" value="1"/>
</dbReference>
<protein>
    <submittedName>
        <fullName evidence="2">Armadillo repeat-containing protein 7-like</fullName>
    </submittedName>
</protein>
<proteinExistence type="predicted"/>
<dbReference type="Proteomes" id="UP000515163">
    <property type="component" value="Unplaced"/>
</dbReference>
<dbReference type="SUPFAM" id="SSF48371">
    <property type="entry name" value="ARM repeat"/>
    <property type="match status" value="1"/>
</dbReference>
<dbReference type="OrthoDB" id="201709at2759"/>